<dbReference type="Pfam" id="PF07690">
    <property type="entry name" value="MFS_1"/>
    <property type="match status" value="1"/>
</dbReference>
<dbReference type="PROSITE" id="PS50850">
    <property type="entry name" value="MFS"/>
    <property type="match status" value="1"/>
</dbReference>
<dbReference type="EMBL" id="JALJOQ010000238">
    <property type="protein sequence ID" value="KAK9787869.1"/>
    <property type="molecule type" value="Genomic_DNA"/>
</dbReference>
<feature type="transmembrane region" description="Helical" evidence="7">
    <location>
        <begin position="277"/>
        <end position="298"/>
    </location>
</feature>
<dbReference type="Gene3D" id="1.20.1250.20">
    <property type="entry name" value="MFS general substrate transporter like domains"/>
    <property type="match status" value="2"/>
</dbReference>
<gene>
    <name evidence="9" type="ORF">WJX73_001410</name>
</gene>
<keyword evidence="3 7" id="KW-1133">Transmembrane helix</keyword>
<dbReference type="AlphaFoldDB" id="A0AAW1NQN9"/>
<feature type="domain" description="Major facilitator superfamily (MFS) profile" evidence="8">
    <location>
        <begin position="54"/>
        <end position="468"/>
    </location>
</feature>
<evidence type="ECO:0000313" key="10">
    <source>
        <dbReference type="Proteomes" id="UP001465755"/>
    </source>
</evidence>
<reference evidence="9 10" key="1">
    <citation type="journal article" date="2024" name="Nat. Commun.">
        <title>Phylogenomics reveals the evolutionary origins of lichenization in chlorophyte algae.</title>
        <authorList>
            <person name="Puginier C."/>
            <person name="Libourel C."/>
            <person name="Otte J."/>
            <person name="Skaloud P."/>
            <person name="Haon M."/>
            <person name="Grisel S."/>
            <person name="Petersen M."/>
            <person name="Berrin J.G."/>
            <person name="Delaux P.M."/>
            <person name="Dal Grande F."/>
            <person name="Keller J."/>
        </authorList>
    </citation>
    <scope>NUCLEOTIDE SEQUENCE [LARGE SCALE GENOMIC DNA]</scope>
    <source>
        <strain evidence="9 10">SAG 2036</strain>
    </source>
</reference>
<feature type="transmembrane region" description="Helical" evidence="7">
    <location>
        <begin position="377"/>
        <end position="401"/>
    </location>
</feature>
<dbReference type="SUPFAM" id="SSF103473">
    <property type="entry name" value="MFS general substrate transporter"/>
    <property type="match status" value="1"/>
</dbReference>
<dbReference type="GO" id="GO:0016020">
    <property type="term" value="C:membrane"/>
    <property type="evidence" value="ECO:0007669"/>
    <property type="project" value="UniProtKB-SubCell"/>
</dbReference>
<keyword evidence="4 7" id="KW-0472">Membrane</keyword>
<sequence>MPRRILGQPEIEPHAWRFTCGLKGTLTFAAARGDTVTDVGVPASELTPIPWQRVVTFTAGAMALASIHRVTFSVLAVPFAEEFSLSMPQVGLLQSAVLCGYMFGQVPAGIIADQLGGIKVMTVGLVLWCLTTGVTPFVCILQPGAIFAGILVARASLGFAQSCVLPAASATVAMWVPEENRSRALAKIHCAYNIGNIIALCVTPLLIKQVGWPWTLRFFSAAGLAWAAWAIVAVNGRSPPSQSAQALHNSAASTGQSSDKGQGQSSNKGQGTSWGPLMFLCWSHIVISYGFFVFQSFIPSYLHHKGLTDLRVMGALSALPWGAAALVALMVGNLADWLHSAKGWKLVRVRLVMQAVASIGPALALMPLVVAQQHIQVPAAVTCLTAAVGLQAFCYAGFHAYIQDVAPADAGKVLGLTNSCGTVAGVLANVVAGRLAAVHNGYALLFASIVGLYLISAVTWGIFANGEDVYFPVGRSA</sequence>
<evidence type="ECO:0000256" key="2">
    <source>
        <dbReference type="ARBA" id="ARBA00022692"/>
    </source>
</evidence>
<dbReference type="GO" id="GO:0022857">
    <property type="term" value="F:transmembrane transporter activity"/>
    <property type="evidence" value="ECO:0007669"/>
    <property type="project" value="InterPro"/>
</dbReference>
<evidence type="ECO:0000256" key="7">
    <source>
        <dbReference type="SAM" id="Phobius"/>
    </source>
</evidence>
<comment type="similarity">
    <text evidence="5">Belongs to the major facilitator superfamily. Sodium/anion cotransporter (TC 2.A.1.14) family.</text>
</comment>
<keyword evidence="2 7" id="KW-0812">Transmembrane</keyword>
<evidence type="ECO:0000259" key="8">
    <source>
        <dbReference type="PROSITE" id="PS50850"/>
    </source>
</evidence>
<keyword evidence="10" id="KW-1185">Reference proteome</keyword>
<feature type="transmembrane region" description="Helical" evidence="7">
    <location>
        <begin position="318"/>
        <end position="339"/>
    </location>
</feature>
<feature type="compositionally biased region" description="Polar residues" evidence="6">
    <location>
        <begin position="242"/>
        <end position="252"/>
    </location>
</feature>
<dbReference type="PANTHER" id="PTHR11662">
    <property type="entry name" value="SOLUTE CARRIER FAMILY 17"/>
    <property type="match status" value="1"/>
</dbReference>
<feature type="region of interest" description="Disordered" evidence="6">
    <location>
        <begin position="242"/>
        <end position="269"/>
    </location>
</feature>
<feature type="transmembrane region" description="Helical" evidence="7">
    <location>
        <begin position="351"/>
        <end position="371"/>
    </location>
</feature>
<protein>
    <recommendedName>
        <fullName evidence="8">Major facilitator superfamily (MFS) profile domain-containing protein</fullName>
    </recommendedName>
</protein>
<dbReference type="Proteomes" id="UP001465755">
    <property type="component" value="Unassembled WGS sequence"/>
</dbReference>
<feature type="transmembrane region" description="Helical" evidence="7">
    <location>
        <begin position="213"/>
        <end position="234"/>
    </location>
</feature>
<feature type="transmembrane region" description="Helical" evidence="7">
    <location>
        <begin position="124"/>
        <end position="152"/>
    </location>
</feature>
<name>A0AAW1NQN9_9CHLO</name>
<feature type="transmembrane region" description="Helical" evidence="7">
    <location>
        <begin position="92"/>
        <end position="112"/>
    </location>
</feature>
<accession>A0AAW1NQN9</accession>
<dbReference type="InterPro" id="IPR050382">
    <property type="entry name" value="MFS_Na/Anion_cotransporter"/>
</dbReference>
<evidence type="ECO:0000256" key="3">
    <source>
        <dbReference type="ARBA" id="ARBA00022989"/>
    </source>
</evidence>
<organism evidence="9 10">
    <name type="scientific">Symbiochloris irregularis</name>
    <dbReference type="NCBI Taxonomy" id="706552"/>
    <lineage>
        <taxon>Eukaryota</taxon>
        <taxon>Viridiplantae</taxon>
        <taxon>Chlorophyta</taxon>
        <taxon>core chlorophytes</taxon>
        <taxon>Trebouxiophyceae</taxon>
        <taxon>Trebouxiales</taxon>
        <taxon>Trebouxiaceae</taxon>
        <taxon>Symbiochloris</taxon>
    </lineage>
</organism>
<comment type="subcellular location">
    <subcellularLocation>
        <location evidence="1">Membrane</location>
        <topology evidence="1">Multi-pass membrane protein</topology>
    </subcellularLocation>
</comment>
<dbReference type="PANTHER" id="PTHR11662:SF446">
    <property type="entry name" value="SODIUM-DEPENDENT PHOSPHATE TRANSPORT PROTEIN 1, CHLOROPLASTIC"/>
    <property type="match status" value="1"/>
</dbReference>
<feature type="transmembrane region" description="Helical" evidence="7">
    <location>
        <begin position="158"/>
        <end position="176"/>
    </location>
</feature>
<evidence type="ECO:0000313" key="9">
    <source>
        <dbReference type="EMBL" id="KAK9787869.1"/>
    </source>
</evidence>
<feature type="transmembrane region" description="Helical" evidence="7">
    <location>
        <begin position="188"/>
        <end position="207"/>
    </location>
</feature>
<evidence type="ECO:0000256" key="1">
    <source>
        <dbReference type="ARBA" id="ARBA00004141"/>
    </source>
</evidence>
<dbReference type="InterPro" id="IPR036259">
    <property type="entry name" value="MFS_trans_sf"/>
</dbReference>
<comment type="caution">
    <text evidence="9">The sequence shown here is derived from an EMBL/GenBank/DDBJ whole genome shotgun (WGS) entry which is preliminary data.</text>
</comment>
<evidence type="ECO:0000256" key="5">
    <source>
        <dbReference type="ARBA" id="ARBA00024362"/>
    </source>
</evidence>
<dbReference type="InterPro" id="IPR020846">
    <property type="entry name" value="MFS_dom"/>
</dbReference>
<evidence type="ECO:0000256" key="6">
    <source>
        <dbReference type="SAM" id="MobiDB-lite"/>
    </source>
</evidence>
<feature type="compositionally biased region" description="Low complexity" evidence="6">
    <location>
        <begin position="253"/>
        <end position="269"/>
    </location>
</feature>
<proteinExistence type="inferred from homology"/>
<feature type="transmembrane region" description="Helical" evidence="7">
    <location>
        <begin position="442"/>
        <end position="463"/>
    </location>
</feature>
<dbReference type="InterPro" id="IPR011701">
    <property type="entry name" value="MFS"/>
</dbReference>
<evidence type="ECO:0000256" key="4">
    <source>
        <dbReference type="ARBA" id="ARBA00023136"/>
    </source>
</evidence>